<dbReference type="AlphaFoldDB" id="A0A9P0LMY8"/>
<keyword evidence="2" id="KW-1185">Reference proteome</keyword>
<evidence type="ECO:0000313" key="1">
    <source>
        <dbReference type="EMBL" id="CAH1996674.1"/>
    </source>
</evidence>
<evidence type="ECO:0000313" key="2">
    <source>
        <dbReference type="Proteomes" id="UP001152888"/>
    </source>
</evidence>
<gene>
    <name evidence="1" type="ORF">ACAOBT_LOCUS23320</name>
</gene>
<name>A0A9P0LMY8_ACAOB</name>
<sequence length="35" mass="4507">MKCSWRCKSSRRYVRRQNLPSIVNRWRHISSRRRF</sequence>
<dbReference type="EMBL" id="CAKOFQ010007264">
    <property type="protein sequence ID" value="CAH1996674.1"/>
    <property type="molecule type" value="Genomic_DNA"/>
</dbReference>
<proteinExistence type="predicted"/>
<organism evidence="1 2">
    <name type="scientific">Acanthoscelides obtectus</name>
    <name type="common">Bean weevil</name>
    <name type="synonym">Bruchus obtectus</name>
    <dbReference type="NCBI Taxonomy" id="200917"/>
    <lineage>
        <taxon>Eukaryota</taxon>
        <taxon>Metazoa</taxon>
        <taxon>Ecdysozoa</taxon>
        <taxon>Arthropoda</taxon>
        <taxon>Hexapoda</taxon>
        <taxon>Insecta</taxon>
        <taxon>Pterygota</taxon>
        <taxon>Neoptera</taxon>
        <taxon>Endopterygota</taxon>
        <taxon>Coleoptera</taxon>
        <taxon>Polyphaga</taxon>
        <taxon>Cucujiformia</taxon>
        <taxon>Chrysomeloidea</taxon>
        <taxon>Chrysomelidae</taxon>
        <taxon>Bruchinae</taxon>
        <taxon>Bruchini</taxon>
        <taxon>Acanthoscelides</taxon>
    </lineage>
</organism>
<accession>A0A9P0LMY8</accession>
<protein>
    <submittedName>
        <fullName evidence="1">Uncharacterized protein</fullName>
    </submittedName>
</protein>
<reference evidence="1" key="1">
    <citation type="submission" date="2022-03" db="EMBL/GenBank/DDBJ databases">
        <authorList>
            <person name="Sayadi A."/>
        </authorList>
    </citation>
    <scope>NUCLEOTIDE SEQUENCE</scope>
</reference>
<comment type="caution">
    <text evidence="1">The sequence shown here is derived from an EMBL/GenBank/DDBJ whole genome shotgun (WGS) entry which is preliminary data.</text>
</comment>
<dbReference type="Proteomes" id="UP001152888">
    <property type="component" value="Unassembled WGS sequence"/>
</dbReference>